<evidence type="ECO:0000313" key="3">
    <source>
        <dbReference type="Proteomes" id="UP000265515"/>
    </source>
</evidence>
<dbReference type="Gramene" id="GBG62977">
    <property type="protein sequence ID" value="GBG62977"/>
    <property type="gene ID" value="CBR_g34678"/>
</dbReference>
<organism evidence="2 3">
    <name type="scientific">Chara braunii</name>
    <name type="common">Braun's stonewort</name>
    <dbReference type="NCBI Taxonomy" id="69332"/>
    <lineage>
        <taxon>Eukaryota</taxon>
        <taxon>Viridiplantae</taxon>
        <taxon>Streptophyta</taxon>
        <taxon>Charophyceae</taxon>
        <taxon>Charales</taxon>
        <taxon>Characeae</taxon>
        <taxon>Chara</taxon>
    </lineage>
</organism>
<sequence>MFAGIERRMMEECDRSDRKTEEAELRTIAAISTDLRNFNTEIRTEIQTTLEVNSKAPKQDRVLLASGLDTYLMEEEVMTNGGSKVPSKRARGKRTSKTFTTLGDWESEAKVMSKAEYEKSLRRKACTLMKSASAIKETPASCSKGNIVRNILDTRPKLMVKEWREVKKLCEASNITYISKEQGVRELLNRSAWGDDDELLEETWELQVTYRNEVRKSGIRIVLITNIESCGLHPAIAGIFKRKARVVRRRKRNVAEILCNYKQLIKKPELPLVCKHYDLPVVSGHVLTRIADVPRLPTLALNRKNVVRPKLETTKEEVSSSIRLALTTVLGSRIGKHLPNLLTGSCFSSKWNERCVMDDGLLYAVKRQFRDLLITQVDRNAGDLVLMCPSTYQHGLNKMFAWSVAYDEVSSSESETLKEMKRDSESRGLHRLVNWNSKGRIGNATGGGLKAMATNRSRSTELGRPSQPIDVDDDEEVREIDLSGSVLPAASSRRGHQPAGRRQTSNSEVEVVSSTAAAFARLQRPSTTVATIDLDSISSAPIDLTTPDNNGAVDDCVVLSEIPENMVRTPCLFFPIAPSLFPLYGKHAQMSAMF</sequence>
<protein>
    <submittedName>
        <fullName evidence="2">Uncharacterized protein</fullName>
    </submittedName>
</protein>
<name>A0A388JYX9_CHABU</name>
<dbReference type="EMBL" id="BFEA01000034">
    <property type="protein sequence ID" value="GBG62977.1"/>
    <property type="molecule type" value="Genomic_DNA"/>
</dbReference>
<evidence type="ECO:0000313" key="2">
    <source>
        <dbReference type="EMBL" id="GBG62977.1"/>
    </source>
</evidence>
<keyword evidence="3" id="KW-1185">Reference proteome</keyword>
<comment type="caution">
    <text evidence="2">The sequence shown here is derived from an EMBL/GenBank/DDBJ whole genome shotgun (WGS) entry which is preliminary data.</text>
</comment>
<evidence type="ECO:0000256" key="1">
    <source>
        <dbReference type="SAM" id="MobiDB-lite"/>
    </source>
</evidence>
<gene>
    <name evidence="2" type="ORF">CBR_g34678</name>
</gene>
<dbReference type="Proteomes" id="UP000265515">
    <property type="component" value="Unassembled WGS sequence"/>
</dbReference>
<feature type="region of interest" description="Disordered" evidence="1">
    <location>
        <begin position="444"/>
        <end position="509"/>
    </location>
</feature>
<accession>A0A388JYX9</accession>
<reference evidence="2 3" key="1">
    <citation type="journal article" date="2018" name="Cell">
        <title>The Chara Genome: Secondary Complexity and Implications for Plant Terrestrialization.</title>
        <authorList>
            <person name="Nishiyama T."/>
            <person name="Sakayama H."/>
            <person name="Vries J.D."/>
            <person name="Buschmann H."/>
            <person name="Saint-Marcoux D."/>
            <person name="Ullrich K.K."/>
            <person name="Haas F.B."/>
            <person name="Vanderstraeten L."/>
            <person name="Becker D."/>
            <person name="Lang D."/>
            <person name="Vosolsobe S."/>
            <person name="Rombauts S."/>
            <person name="Wilhelmsson P.K.I."/>
            <person name="Janitza P."/>
            <person name="Kern R."/>
            <person name="Heyl A."/>
            <person name="Rumpler F."/>
            <person name="Villalobos L.I.A.C."/>
            <person name="Clay J.M."/>
            <person name="Skokan R."/>
            <person name="Toyoda A."/>
            <person name="Suzuki Y."/>
            <person name="Kagoshima H."/>
            <person name="Schijlen E."/>
            <person name="Tajeshwar N."/>
            <person name="Catarino B."/>
            <person name="Hetherington A.J."/>
            <person name="Saltykova A."/>
            <person name="Bonnot C."/>
            <person name="Breuninger H."/>
            <person name="Symeonidi A."/>
            <person name="Radhakrishnan G.V."/>
            <person name="Van Nieuwerburgh F."/>
            <person name="Deforce D."/>
            <person name="Chang C."/>
            <person name="Karol K.G."/>
            <person name="Hedrich R."/>
            <person name="Ulvskov P."/>
            <person name="Glockner G."/>
            <person name="Delwiche C.F."/>
            <person name="Petrasek J."/>
            <person name="Van de Peer Y."/>
            <person name="Friml J."/>
            <person name="Beilby M."/>
            <person name="Dolan L."/>
            <person name="Kohara Y."/>
            <person name="Sugano S."/>
            <person name="Fujiyama A."/>
            <person name="Delaux P.-M."/>
            <person name="Quint M."/>
            <person name="TheiBen G."/>
            <person name="Hagemann M."/>
            <person name="Harholt J."/>
            <person name="Dunand C."/>
            <person name="Zachgo S."/>
            <person name="Langdale J."/>
            <person name="Maumus F."/>
            <person name="Straeten D.V.D."/>
            <person name="Gould S.B."/>
            <person name="Rensing S.A."/>
        </authorList>
    </citation>
    <scope>NUCLEOTIDE SEQUENCE [LARGE SCALE GENOMIC DNA]</scope>
    <source>
        <strain evidence="2 3">S276</strain>
    </source>
</reference>
<dbReference type="AlphaFoldDB" id="A0A388JYX9"/>
<proteinExistence type="predicted"/>